<dbReference type="InterPro" id="IPR008162">
    <property type="entry name" value="Pyrophosphatase"/>
</dbReference>
<dbReference type="InterPro" id="IPR019786">
    <property type="entry name" value="Zinc_finger_PHD-type_CS"/>
</dbReference>
<dbReference type="InterPro" id="IPR013083">
    <property type="entry name" value="Znf_RING/FYVE/PHD"/>
</dbReference>
<comment type="subunit">
    <text evidence="11">Component of the Integrator complex, composed of core subunits INTS1, INTS2, INTS3, INTS4, INTS5, INTS6, INTS7, INTS8, INTS9/RC74, INTS10, INTS11/CPSF3L, INTS12, INTS13, INTS14 and INTS15. The core complex associates with protein phosphatase 2A subunits PPP2CA and PPP2R1A, to form the Integrator-PP2A (INTAC) complex.</text>
</comment>
<comment type="cofactor">
    <cofactor evidence="1">
        <name>Mg(2+)</name>
        <dbReference type="ChEBI" id="CHEBI:18420"/>
    </cofactor>
</comment>
<keyword evidence="7 12" id="KW-0863">Zinc-finger</keyword>
<feature type="compositionally biased region" description="Low complexity" evidence="13">
    <location>
        <begin position="70"/>
        <end position="89"/>
    </location>
</feature>
<evidence type="ECO:0000256" key="5">
    <source>
        <dbReference type="ARBA" id="ARBA00016814"/>
    </source>
</evidence>
<evidence type="ECO:0000256" key="1">
    <source>
        <dbReference type="ARBA" id="ARBA00001946"/>
    </source>
</evidence>
<dbReference type="SUPFAM" id="SSF50324">
    <property type="entry name" value="Inorganic pyrophosphatase"/>
    <property type="match status" value="1"/>
</dbReference>
<keyword evidence="9" id="KW-0862">Zinc</keyword>
<evidence type="ECO:0000256" key="13">
    <source>
        <dbReference type="SAM" id="MobiDB-lite"/>
    </source>
</evidence>
<dbReference type="SMART" id="SM00249">
    <property type="entry name" value="PHD"/>
    <property type="match status" value="1"/>
</dbReference>
<comment type="caution">
    <text evidence="15">The sequence shown here is derived from an EMBL/GenBank/DDBJ whole genome shotgun (WGS) entry which is preliminary data.</text>
</comment>
<evidence type="ECO:0000256" key="11">
    <source>
        <dbReference type="ARBA" id="ARBA00063548"/>
    </source>
</evidence>
<dbReference type="Pfam" id="PF00628">
    <property type="entry name" value="PHD"/>
    <property type="match status" value="1"/>
</dbReference>
<dbReference type="EMBL" id="JACTAM010000001">
    <property type="protein sequence ID" value="KAI2668531.1"/>
    <property type="molecule type" value="Genomic_DNA"/>
</dbReference>
<dbReference type="Gene3D" id="3.30.40.10">
    <property type="entry name" value="Zinc/RING finger domain, C3HC4 (zinc finger)"/>
    <property type="match status" value="1"/>
</dbReference>
<dbReference type="CDD" id="cd15501">
    <property type="entry name" value="PHD_Int12"/>
    <property type="match status" value="1"/>
</dbReference>
<comment type="similarity">
    <text evidence="3">Belongs to the PPase family.</text>
</comment>
<evidence type="ECO:0000256" key="6">
    <source>
        <dbReference type="ARBA" id="ARBA00022723"/>
    </source>
</evidence>
<feature type="domain" description="PHD-type" evidence="14">
    <location>
        <begin position="160"/>
        <end position="216"/>
    </location>
</feature>
<keyword evidence="8" id="KW-0378">Hydrolase</keyword>
<evidence type="ECO:0000259" key="14">
    <source>
        <dbReference type="PROSITE" id="PS50016"/>
    </source>
</evidence>
<feature type="compositionally biased region" description="Basic and acidic residues" evidence="13">
    <location>
        <begin position="245"/>
        <end position="256"/>
    </location>
</feature>
<reference evidence="15 16" key="1">
    <citation type="submission" date="2022-01" db="EMBL/GenBank/DDBJ databases">
        <title>A high-quality chromosome-level genome assembly of rohu carp, Labeo rohita.</title>
        <authorList>
            <person name="Arick M.A. II"/>
            <person name="Hsu C.-Y."/>
            <person name="Magbanua Z."/>
            <person name="Pechanova O."/>
            <person name="Grover C."/>
            <person name="Miller E."/>
            <person name="Thrash A."/>
            <person name="Ezzel L."/>
            <person name="Alam S."/>
            <person name="Benzie J."/>
            <person name="Hamilton M."/>
            <person name="Karsi A."/>
            <person name="Lawrence M.L."/>
            <person name="Peterson D.G."/>
        </authorList>
    </citation>
    <scope>NUCLEOTIDE SEQUENCE [LARGE SCALE GENOMIC DNA]</scope>
    <source>
        <strain evidence="16">BAU-BD-2019</strain>
        <tissue evidence="15">Blood</tissue>
    </source>
</reference>
<dbReference type="Gene3D" id="3.90.80.10">
    <property type="entry name" value="Inorganic pyrophosphatase"/>
    <property type="match status" value="1"/>
</dbReference>
<evidence type="ECO:0000313" key="15">
    <source>
        <dbReference type="EMBL" id="KAI2668531.1"/>
    </source>
</evidence>
<dbReference type="InterPro" id="IPR019787">
    <property type="entry name" value="Znf_PHD-finger"/>
</dbReference>
<dbReference type="InterPro" id="IPR039054">
    <property type="entry name" value="Int12_PHD"/>
</dbReference>
<dbReference type="PROSITE" id="PS00387">
    <property type="entry name" value="PPASE"/>
    <property type="match status" value="1"/>
</dbReference>
<feature type="compositionally biased region" description="Polar residues" evidence="13">
    <location>
        <begin position="271"/>
        <end position="282"/>
    </location>
</feature>
<evidence type="ECO:0000256" key="3">
    <source>
        <dbReference type="ARBA" id="ARBA00006220"/>
    </source>
</evidence>
<accession>A0ABQ8N218</accession>
<dbReference type="Pfam" id="PF00719">
    <property type="entry name" value="Pyrophosphatase"/>
    <property type="match status" value="1"/>
</dbReference>
<dbReference type="CDD" id="cd00412">
    <property type="entry name" value="pyrophosphatase"/>
    <property type="match status" value="1"/>
</dbReference>
<feature type="compositionally biased region" description="Gly residues" evidence="13">
    <location>
        <begin position="380"/>
        <end position="396"/>
    </location>
</feature>
<evidence type="ECO:0000313" key="16">
    <source>
        <dbReference type="Proteomes" id="UP000830375"/>
    </source>
</evidence>
<proteinExistence type="inferred from homology"/>
<keyword evidence="16" id="KW-1185">Reference proteome</keyword>
<dbReference type="InterPro" id="IPR011011">
    <property type="entry name" value="Znf_FYVE_PHD"/>
</dbReference>
<name>A0ABQ8N218_LABRO</name>
<evidence type="ECO:0000256" key="10">
    <source>
        <dbReference type="ARBA" id="ARBA00022842"/>
    </source>
</evidence>
<comment type="similarity">
    <text evidence="2">Belongs to the Integrator subunit 12 family.</text>
</comment>
<feature type="compositionally biased region" description="Basic and acidic residues" evidence="13">
    <location>
        <begin position="90"/>
        <end position="127"/>
    </location>
</feature>
<dbReference type="SUPFAM" id="SSF57903">
    <property type="entry name" value="FYVE/PHD zinc finger"/>
    <property type="match status" value="1"/>
</dbReference>
<dbReference type="PROSITE" id="PS01359">
    <property type="entry name" value="ZF_PHD_1"/>
    <property type="match status" value="1"/>
</dbReference>
<evidence type="ECO:0000256" key="8">
    <source>
        <dbReference type="ARBA" id="ARBA00022801"/>
    </source>
</evidence>
<evidence type="ECO:0000256" key="2">
    <source>
        <dbReference type="ARBA" id="ARBA00006009"/>
    </source>
</evidence>
<evidence type="ECO:0000256" key="12">
    <source>
        <dbReference type="PROSITE-ProRule" id="PRU00146"/>
    </source>
</evidence>
<dbReference type="InterPro" id="IPR001965">
    <property type="entry name" value="Znf_PHD"/>
</dbReference>
<keyword evidence="6" id="KW-0479">Metal-binding</keyword>
<sequence length="882" mass="95683">MAGTVSLELDPIFLKGLGYLHSKSKDSAEKLKALLDESLARGSDSIYRTSLKEAEVSKVSLPKMTKQDSKSSSSSSSSSSITSSSSKSSSSDKTKKESEKRTLEKIRVDPGEGPEPPKKPRVEKQDSHSSPIAFQTKDIPIPDFTDIDETNADDFAMEMGLACVVCRQMTVTSGNQLVECQECHNLYHQECHKPQVTDKDVNDPRLVWYCARCTRQMKRMAQKTQKPPQKPAPALATAAPMLKDPLVKKTEIKPKTETTGSFQAFKRTEVKTSNVGPSSTKLSTSQPGSSKSTPPPSGSKPVGLSALANVKPGLATKPSGGSSGGSGNGNNGSSTVPMKPPPPLTLGKQVLSRSASGDSLGKMTVTGSQSPGAAPSSSLGGNGGSGGNGGGNGGNSAGSSNSSSSSSNNNNNSNNGAKASADGKTPTSQESQLNAMKRLQMGHQLPLQQADVIFLTGIAVTFELIEPIHCKLFQEPGSVLLCLSGDLGDLKGIFQSAGTVRVSYGISQPLKQLSRDNTHRLNVEWLLLTKVEMLMSPLEESSSTIVSVFLRSRGERERQRRGESGKRNRCSVAATAVYTNSMQSSRKSRFLFSAASTHLTKMVHYLTELRGRPNSTDYRVYLKTSDGKYISPFHDIPLYVADEQECDVPPKKFKTNEILFNMVVEVPRWSNAKMEIATKEPLNPIKQDMKKGKLRYTWEDPNHTDKETMCCGDNDPIDVCEIGSKVCVIGQVIQVKVLGILALIDEGETDWKVIAINVEDPDASSLNSIEDVRKIKPGHLEATLDWFKKYKVPDGKPENKFAFNGQFKDKDFAIEVIKSTHSYWKALVMRKKMKGDEINTSLCESPFKCGDAEASAVVEAAAEYGEPLPVSSEVDKWHFFTK</sequence>
<dbReference type="PROSITE" id="PS50016">
    <property type="entry name" value="ZF_PHD_2"/>
    <property type="match status" value="1"/>
</dbReference>
<feature type="compositionally biased region" description="Low complexity" evidence="13">
    <location>
        <begin position="367"/>
        <end position="379"/>
    </location>
</feature>
<protein>
    <recommendedName>
        <fullName evidence="5">Integrator complex subunit 12</fullName>
        <ecNumber evidence="4">3.6.1.1</ecNumber>
    </recommendedName>
</protein>
<keyword evidence="10" id="KW-0460">Magnesium</keyword>
<feature type="compositionally biased region" description="Gly residues" evidence="13">
    <location>
        <begin position="321"/>
        <end position="330"/>
    </location>
</feature>
<evidence type="ECO:0000256" key="4">
    <source>
        <dbReference type="ARBA" id="ARBA00012146"/>
    </source>
</evidence>
<gene>
    <name evidence="15" type="ORF">H4Q32_005267</name>
</gene>
<dbReference type="InterPro" id="IPR036649">
    <property type="entry name" value="Pyrophosphatase_sf"/>
</dbReference>
<feature type="compositionally biased region" description="Low complexity" evidence="13">
    <location>
        <begin position="397"/>
        <end position="420"/>
    </location>
</feature>
<evidence type="ECO:0000256" key="9">
    <source>
        <dbReference type="ARBA" id="ARBA00022833"/>
    </source>
</evidence>
<dbReference type="EC" id="3.6.1.1" evidence="4"/>
<evidence type="ECO:0000256" key="7">
    <source>
        <dbReference type="ARBA" id="ARBA00022771"/>
    </source>
</evidence>
<feature type="compositionally biased region" description="Low complexity" evidence="13">
    <location>
        <begin position="222"/>
        <end position="243"/>
    </location>
</feature>
<organism evidence="15 16">
    <name type="scientific">Labeo rohita</name>
    <name type="common">Indian major carp</name>
    <name type="synonym">Cyprinus rohita</name>
    <dbReference type="NCBI Taxonomy" id="84645"/>
    <lineage>
        <taxon>Eukaryota</taxon>
        <taxon>Metazoa</taxon>
        <taxon>Chordata</taxon>
        <taxon>Craniata</taxon>
        <taxon>Vertebrata</taxon>
        <taxon>Euteleostomi</taxon>
        <taxon>Actinopterygii</taxon>
        <taxon>Neopterygii</taxon>
        <taxon>Teleostei</taxon>
        <taxon>Ostariophysi</taxon>
        <taxon>Cypriniformes</taxon>
        <taxon>Cyprinidae</taxon>
        <taxon>Labeoninae</taxon>
        <taxon>Labeonini</taxon>
        <taxon>Labeo</taxon>
    </lineage>
</organism>
<feature type="region of interest" description="Disordered" evidence="13">
    <location>
        <begin position="44"/>
        <end position="144"/>
    </location>
</feature>
<feature type="compositionally biased region" description="Low complexity" evidence="13">
    <location>
        <begin position="283"/>
        <end position="292"/>
    </location>
</feature>
<dbReference type="PANTHER" id="PTHR10286">
    <property type="entry name" value="INORGANIC PYROPHOSPHATASE"/>
    <property type="match status" value="1"/>
</dbReference>
<feature type="region of interest" description="Disordered" evidence="13">
    <location>
        <begin position="220"/>
        <end position="430"/>
    </location>
</feature>
<dbReference type="Proteomes" id="UP000830375">
    <property type="component" value="Unassembled WGS sequence"/>
</dbReference>